<keyword evidence="5" id="KW-1003">Cell membrane</keyword>
<evidence type="ECO:0000256" key="5">
    <source>
        <dbReference type="ARBA" id="ARBA00022475"/>
    </source>
</evidence>
<evidence type="ECO:0000256" key="3">
    <source>
        <dbReference type="ARBA" id="ARBA00005417"/>
    </source>
</evidence>
<evidence type="ECO:0000259" key="13">
    <source>
        <dbReference type="PROSITE" id="PS50893"/>
    </source>
</evidence>
<dbReference type="SUPFAM" id="SSF161098">
    <property type="entry name" value="MetI-like"/>
    <property type="match status" value="1"/>
</dbReference>
<evidence type="ECO:0000256" key="6">
    <source>
        <dbReference type="ARBA" id="ARBA00022692"/>
    </source>
</evidence>
<evidence type="ECO:0000256" key="1">
    <source>
        <dbReference type="ARBA" id="ARBA00004141"/>
    </source>
</evidence>
<sequence>MNPVWKALRRPLTAAAVAYLGVVLLAVVFAPLLAPYDPTDGDLDHVLSGPSALHPLGTDSLGRDVLSRLMYGGRVSLSGVAEAVLTVLVLGVLSGLLAGFLGGWVDRVVMWVVDVVLAVPVIVTLLVVLAVVGSNETAAMIALGVLGSPLLTRVVRGSTLAVRQELFITAARVAGLSNRAIAVQHILPRVAGPITVQASIFAGAALLTETGLGYLGLGAQPPTPTWGGMVADASTVIDQQPWLLVPSGVVIGLAILSFGLIGDAVRDAGARHAPPNPRRRKQVPVVPPETAPEPDALLSVRDLTLTLPRGGEDTVVVERLHLDIGPGEVVGLVGESGCGKSITGRALLGLLPPGGQVTGGSIRFGGEELVARRQADLRKLRGSGIALVSQEPLSCLDPVFTVGHQVDELVRIHRGGSRKQVRARTLQLLRDVNLPDPELVVRKYPHELSGGMAQRVLIALALAGEPKLLIADEPTTALDVTVQAEILELLRTLRARTGMAVLLISHDWGVVADLCTRAYVMYAGHLVETATVEELFDHPRHPYTAGLLGCAPRRAEPGQRLPAIPGTVPDPRHWPTGCHFQPRCPLATDDCAVPVPLLEPRTGHRARCIHHDRVEGGERDARTAVA</sequence>
<dbReference type="InterPro" id="IPR013563">
    <property type="entry name" value="Oligopep_ABC_C"/>
</dbReference>
<dbReference type="AlphaFoldDB" id="A0A8H9IS44"/>
<gene>
    <name evidence="15" type="ORF">GCM10017566_31340</name>
</gene>
<dbReference type="SMART" id="SM00382">
    <property type="entry name" value="AAA"/>
    <property type="match status" value="1"/>
</dbReference>
<evidence type="ECO:0000256" key="2">
    <source>
        <dbReference type="ARBA" id="ARBA00004202"/>
    </source>
</evidence>
<protein>
    <submittedName>
        <fullName evidence="15">Dipeptide/oligopeptide/nickel ABC transporter ATP-binding protein</fullName>
    </submittedName>
</protein>
<dbReference type="InterPro" id="IPR017871">
    <property type="entry name" value="ABC_transporter-like_CS"/>
</dbReference>
<dbReference type="Pfam" id="PF00528">
    <property type="entry name" value="BPD_transp_1"/>
    <property type="match status" value="1"/>
</dbReference>
<evidence type="ECO:0000256" key="9">
    <source>
        <dbReference type="ARBA" id="ARBA00022989"/>
    </source>
</evidence>
<dbReference type="NCBIfam" id="TIGR01727">
    <property type="entry name" value="oligo_HPY"/>
    <property type="match status" value="1"/>
</dbReference>
<dbReference type="InterPro" id="IPR000515">
    <property type="entry name" value="MetI-like"/>
</dbReference>
<evidence type="ECO:0000256" key="7">
    <source>
        <dbReference type="ARBA" id="ARBA00022741"/>
    </source>
</evidence>
<dbReference type="PANTHER" id="PTHR43297">
    <property type="entry name" value="OLIGOPEPTIDE TRANSPORT ATP-BINDING PROTEIN APPD"/>
    <property type="match status" value="1"/>
</dbReference>
<feature type="transmembrane region" description="Helical" evidence="11">
    <location>
        <begin position="12"/>
        <end position="34"/>
    </location>
</feature>
<keyword evidence="10 11" id="KW-0472">Membrane</keyword>
<dbReference type="Pfam" id="PF00005">
    <property type="entry name" value="ABC_tran"/>
    <property type="match status" value="1"/>
</dbReference>
<keyword evidence="16" id="KW-1185">Reference proteome</keyword>
<dbReference type="GO" id="GO:0005524">
    <property type="term" value="F:ATP binding"/>
    <property type="evidence" value="ECO:0007669"/>
    <property type="project" value="UniProtKB-KW"/>
</dbReference>
<dbReference type="CDD" id="cd06261">
    <property type="entry name" value="TM_PBP2"/>
    <property type="match status" value="1"/>
</dbReference>
<dbReference type="InterPro" id="IPR003593">
    <property type="entry name" value="AAA+_ATPase"/>
</dbReference>
<evidence type="ECO:0000259" key="14">
    <source>
        <dbReference type="PROSITE" id="PS50928"/>
    </source>
</evidence>
<feature type="domain" description="ABC transmembrane type-1" evidence="14">
    <location>
        <begin position="73"/>
        <end position="262"/>
    </location>
</feature>
<proteinExistence type="inferred from homology"/>
<evidence type="ECO:0000313" key="15">
    <source>
        <dbReference type="EMBL" id="GHF55977.1"/>
    </source>
</evidence>
<dbReference type="GO" id="GO:0016887">
    <property type="term" value="F:ATP hydrolysis activity"/>
    <property type="evidence" value="ECO:0007669"/>
    <property type="project" value="InterPro"/>
</dbReference>
<evidence type="ECO:0000256" key="12">
    <source>
        <dbReference type="SAM" id="MobiDB-lite"/>
    </source>
</evidence>
<dbReference type="PROSITE" id="PS00211">
    <property type="entry name" value="ABC_TRANSPORTER_1"/>
    <property type="match status" value="1"/>
</dbReference>
<feature type="transmembrane region" description="Helical" evidence="11">
    <location>
        <begin position="80"/>
        <end position="101"/>
    </location>
</feature>
<comment type="similarity">
    <text evidence="11">Belongs to the binding-protein-dependent transport system permease family.</text>
</comment>
<keyword evidence="9 11" id="KW-1133">Transmembrane helix</keyword>
<keyword evidence="7" id="KW-0547">Nucleotide-binding</keyword>
<feature type="transmembrane region" description="Helical" evidence="11">
    <location>
        <begin position="108"/>
        <end position="132"/>
    </location>
</feature>
<dbReference type="InterPro" id="IPR050388">
    <property type="entry name" value="ABC_Ni/Peptide_Import"/>
</dbReference>
<dbReference type="PANTHER" id="PTHR43297:SF2">
    <property type="entry name" value="DIPEPTIDE TRANSPORT ATP-BINDING PROTEIN DPPD"/>
    <property type="match status" value="1"/>
</dbReference>
<evidence type="ECO:0000313" key="16">
    <source>
        <dbReference type="Proteomes" id="UP000658656"/>
    </source>
</evidence>
<dbReference type="EMBL" id="BNAV01000004">
    <property type="protein sequence ID" value="GHF55977.1"/>
    <property type="molecule type" value="Genomic_DNA"/>
</dbReference>
<dbReference type="Proteomes" id="UP000658656">
    <property type="component" value="Unassembled WGS sequence"/>
</dbReference>
<dbReference type="PROSITE" id="PS50928">
    <property type="entry name" value="ABC_TM1"/>
    <property type="match status" value="1"/>
</dbReference>
<evidence type="ECO:0000256" key="10">
    <source>
        <dbReference type="ARBA" id="ARBA00023136"/>
    </source>
</evidence>
<dbReference type="Gene3D" id="1.10.3720.10">
    <property type="entry name" value="MetI-like"/>
    <property type="match status" value="1"/>
</dbReference>
<dbReference type="InterPro" id="IPR027417">
    <property type="entry name" value="P-loop_NTPase"/>
</dbReference>
<feature type="domain" description="ABC transporter" evidence="13">
    <location>
        <begin position="298"/>
        <end position="548"/>
    </location>
</feature>
<dbReference type="FunFam" id="3.40.50.300:FF:000016">
    <property type="entry name" value="Oligopeptide ABC transporter ATP-binding component"/>
    <property type="match status" value="1"/>
</dbReference>
<comment type="subcellular location">
    <subcellularLocation>
        <location evidence="11">Cell membrane</location>
        <topology evidence="11">Multi-pass membrane protein</topology>
    </subcellularLocation>
    <subcellularLocation>
        <location evidence="2">Cell membrane</location>
        <topology evidence="2">Peripheral membrane protein</topology>
    </subcellularLocation>
    <subcellularLocation>
        <location evidence="1">Membrane</location>
        <topology evidence="1">Multi-pass membrane protein</topology>
    </subcellularLocation>
</comment>
<comment type="similarity">
    <text evidence="3">Belongs to the ABC transporter superfamily.</text>
</comment>
<reference evidence="15" key="2">
    <citation type="submission" date="2020-09" db="EMBL/GenBank/DDBJ databases">
        <authorList>
            <person name="Sun Q."/>
            <person name="Zhou Y."/>
        </authorList>
    </citation>
    <scope>NUCLEOTIDE SEQUENCE</scope>
    <source>
        <strain evidence="15">CGMCC 4.7679</strain>
    </source>
</reference>
<keyword evidence="6 11" id="KW-0812">Transmembrane</keyword>
<evidence type="ECO:0000256" key="8">
    <source>
        <dbReference type="ARBA" id="ARBA00022840"/>
    </source>
</evidence>
<dbReference type="InterPro" id="IPR035906">
    <property type="entry name" value="MetI-like_sf"/>
</dbReference>
<evidence type="ECO:0000256" key="11">
    <source>
        <dbReference type="RuleBase" id="RU363032"/>
    </source>
</evidence>
<organism evidence="15 16">
    <name type="scientific">Amycolatopsis bartoniae</name>
    <dbReference type="NCBI Taxonomy" id="941986"/>
    <lineage>
        <taxon>Bacteria</taxon>
        <taxon>Bacillati</taxon>
        <taxon>Actinomycetota</taxon>
        <taxon>Actinomycetes</taxon>
        <taxon>Pseudonocardiales</taxon>
        <taxon>Pseudonocardiaceae</taxon>
        <taxon>Amycolatopsis</taxon>
    </lineage>
</organism>
<name>A0A8H9IS44_9PSEU</name>
<comment type="caution">
    <text evidence="15">The sequence shown here is derived from an EMBL/GenBank/DDBJ whole genome shotgun (WGS) entry which is preliminary data.</text>
</comment>
<evidence type="ECO:0000256" key="4">
    <source>
        <dbReference type="ARBA" id="ARBA00022448"/>
    </source>
</evidence>
<dbReference type="Gene3D" id="3.40.50.300">
    <property type="entry name" value="P-loop containing nucleotide triphosphate hydrolases"/>
    <property type="match status" value="1"/>
</dbReference>
<dbReference type="CDD" id="cd03257">
    <property type="entry name" value="ABC_NikE_OppD_transporters"/>
    <property type="match status" value="1"/>
</dbReference>
<dbReference type="GO" id="GO:0005886">
    <property type="term" value="C:plasma membrane"/>
    <property type="evidence" value="ECO:0007669"/>
    <property type="project" value="UniProtKB-SubCell"/>
</dbReference>
<feature type="region of interest" description="Disordered" evidence="12">
    <location>
        <begin position="270"/>
        <end position="293"/>
    </location>
</feature>
<keyword evidence="8 15" id="KW-0067">ATP-binding</keyword>
<dbReference type="GO" id="GO:0055085">
    <property type="term" value="P:transmembrane transport"/>
    <property type="evidence" value="ECO:0007669"/>
    <property type="project" value="InterPro"/>
</dbReference>
<accession>A0A8H9IS44</accession>
<dbReference type="InterPro" id="IPR003439">
    <property type="entry name" value="ABC_transporter-like_ATP-bd"/>
</dbReference>
<dbReference type="GO" id="GO:0015833">
    <property type="term" value="P:peptide transport"/>
    <property type="evidence" value="ECO:0007669"/>
    <property type="project" value="InterPro"/>
</dbReference>
<dbReference type="SUPFAM" id="SSF52540">
    <property type="entry name" value="P-loop containing nucleoside triphosphate hydrolases"/>
    <property type="match status" value="1"/>
</dbReference>
<reference evidence="15" key="1">
    <citation type="journal article" date="2014" name="Int. J. Syst. Evol. Microbiol.">
        <title>Complete genome sequence of Corynebacterium casei LMG S-19264T (=DSM 44701T), isolated from a smear-ripened cheese.</title>
        <authorList>
            <consortium name="US DOE Joint Genome Institute (JGI-PGF)"/>
            <person name="Walter F."/>
            <person name="Albersmeier A."/>
            <person name="Kalinowski J."/>
            <person name="Ruckert C."/>
        </authorList>
    </citation>
    <scope>NUCLEOTIDE SEQUENCE</scope>
    <source>
        <strain evidence="15">CGMCC 4.7679</strain>
    </source>
</reference>
<keyword evidence="4 11" id="KW-0813">Transport</keyword>
<dbReference type="PROSITE" id="PS50893">
    <property type="entry name" value="ABC_TRANSPORTER_2"/>
    <property type="match status" value="1"/>
</dbReference>
<dbReference type="RefSeq" id="WP_221215380.1">
    <property type="nucleotide sequence ID" value="NZ_BNAV01000004.1"/>
</dbReference>
<dbReference type="Pfam" id="PF08352">
    <property type="entry name" value="oligo_HPY"/>
    <property type="match status" value="1"/>
</dbReference>